<feature type="binding site" evidence="8">
    <location>
        <position position="82"/>
    </location>
    <ligand>
        <name>Na(+)</name>
        <dbReference type="ChEBI" id="CHEBI:29101"/>
        <label>1</label>
    </ligand>
</feature>
<keyword evidence="5 10" id="KW-0769">Symport</keyword>
<feature type="binding site" evidence="8">
    <location>
        <position position="394"/>
    </location>
    <ligand>
        <name>Na(+)</name>
        <dbReference type="ChEBI" id="CHEBI:29101"/>
        <label>1</label>
    </ligand>
</feature>
<feature type="disulfide bond" evidence="9">
    <location>
        <begin position="185"/>
        <end position="194"/>
    </location>
</feature>
<feature type="transmembrane region" description="Helical" evidence="11">
    <location>
        <begin position="145"/>
        <end position="174"/>
    </location>
</feature>
<evidence type="ECO:0000313" key="12">
    <source>
        <dbReference type="EMBL" id="KAF2903521.1"/>
    </source>
</evidence>
<feature type="transmembrane region" description="Helical" evidence="11">
    <location>
        <begin position="359"/>
        <end position="376"/>
    </location>
</feature>
<dbReference type="PRINTS" id="PR00176">
    <property type="entry name" value="NANEUSMPORT"/>
</dbReference>
<reference evidence="12" key="1">
    <citation type="submission" date="2019-08" db="EMBL/GenBank/DDBJ databases">
        <title>The genome of the North American firefly Photinus pyralis.</title>
        <authorList>
            <consortium name="Photinus pyralis genome working group"/>
            <person name="Fallon T.R."/>
            <person name="Sander Lower S.E."/>
            <person name="Weng J.-K."/>
        </authorList>
    </citation>
    <scope>NUCLEOTIDE SEQUENCE</scope>
    <source>
        <strain evidence="12">TRF0915ILg1</strain>
        <tissue evidence="12">Whole body</tissue>
    </source>
</reference>
<dbReference type="PANTHER" id="PTHR11616:SF236">
    <property type="entry name" value="TRANSPORTER"/>
    <property type="match status" value="1"/>
</dbReference>
<feature type="binding site" evidence="8">
    <location>
        <position position="463"/>
    </location>
    <ligand>
        <name>Na(+)</name>
        <dbReference type="ChEBI" id="CHEBI:29101"/>
        <label>1</label>
    </ligand>
</feature>
<dbReference type="GO" id="GO:0015179">
    <property type="term" value="F:L-amino acid transmembrane transporter activity"/>
    <property type="evidence" value="ECO:0007669"/>
    <property type="project" value="TreeGrafter"/>
</dbReference>
<keyword evidence="8" id="KW-0479">Metal-binding</keyword>
<dbReference type="AlphaFoldDB" id="A0A8K0DG34"/>
<feature type="binding site" evidence="8">
    <location>
        <position position="79"/>
    </location>
    <ligand>
        <name>Na(+)</name>
        <dbReference type="ChEBI" id="CHEBI:29101"/>
        <label>1</label>
    </ligand>
</feature>
<feature type="transmembrane region" description="Helical" evidence="11">
    <location>
        <begin position="279"/>
        <end position="300"/>
    </location>
</feature>
<proteinExistence type="inferred from homology"/>
<dbReference type="EMBL" id="VTPC01001008">
    <property type="protein sequence ID" value="KAF2903521.1"/>
    <property type="molecule type" value="Genomic_DNA"/>
</dbReference>
<comment type="subcellular location">
    <subcellularLocation>
        <location evidence="1">Membrane</location>
        <topology evidence="1">Multi-pass membrane protein</topology>
    </subcellularLocation>
</comment>
<protein>
    <recommendedName>
        <fullName evidence="10">Transporter</fullName>
    </recommendedName>
</protein>
<dbReference type="GO" id="GO:0005283">
    <property type="term" value="F:amino acid:sodium symporter activity"/>
    <property type="evidence" value="ECO:0007669"/>
    <property type="project" value="TreeGrafter"/>
</dbReference>
<feature type="transmembrane region" description="Helical" evidence="11">
    <location>
        <begin position="73"/>
        <end position="91"/>
    </location>
</feature>
<keyword evidence="4 10" id="KW-0812">Transmembrane</keyword>
<evidence type="ECO:0000256" key="2">
    <source>
        <dbReference type="ARBA" id="ARBA00006459"/>
    </source>
</evidence>
<dbReference type="InterPro" id="IPR000175">
    <property type="entry name" value="Na/ntran_symport"/>
</dbReference>
<comment type="similarity">
    <text evidence="2 10">Belongs to the sodium:neurotransmitter symporter (SNF) (TC 2.A.22) family.</text>
</comment>
<dbReference type="InterPro" id="IPR037272">
    <property type="entry name" value="SNS_sf"/>
</dbReference>
<gene>
    <name evidence="12" type="ORF">ILUMI_02667</name>
</gene>
<dbReference type="PROSITE" id="PS50267">
    <property type="entry name" value="NA_NEUROTRAN_SYMP_3"/>
    <property type="match status" value="1"/>
</dbReference>
<evidence type="ECO:0000256" key="6">
    <source>
        <dbReference type="ARBA" id="ARBA00022989"/>
    </source>
</evidence>
<dbReference type="PANTHER" id="PTHR11616">
    <property type="entry name" value="SODIUM/CHLORIDE DEPENDENT TRANSPORTER"/>
    <property type="match status" value="1"/>
</dbReference>
<dbReference type="GO" id="GO:0005886">
    <property type="term" value="C:plasma membrane"/>
    <property type="evidence" value="ECO:0007669"/>
    <property type="project" value="TreeGrafter"/>
</dbReference>
<dbReference type="GO" id="GO:0015187">
    <property type="term" value="F:glycine transmembrane transporter activity"/>
    <property type="evidence" value="ECO:0007669"/>
    <property type="project" value="TreeGrafter"/>
</dbReference>
<evidence type="ECO:0000256" key="4">
    <source>
        <dbReference type="ARBA" id="ARBA00022692"/>
    </source>
</evidence>
<keyword evidence="3 10" id="KW-0813">Transport</keyword>
<feature type="binding site" evidence="8">
    <location>
        <position position="81"/>
    </location>
    <ligand>
        <name>Na(+)</name>
        <dbReference type="ChEBI" id="CHEBI:29101"/>
        <label>1</label>
    </ligand>
</feature>
<keyword evidence="9" id="KW-1015">Disulfide bond</keyword>
<keyword evidence="8" id="KW-0915">Sodium</keyword>
<keyword evidence="7 11" id="KW-0472">Membrane</keyword>
<evidence type="ECO:0000256" key="8">
    <source>
        <dbReference type="PIRSR" id="PIRSR600175-1"/>
    </source>
</evidence>
<evidence type="ECO:0000256" key="1">
    <source>
        <dbReference type="ARBA" id="ARBA00004141"/>
    </source>
</evidence>
<feature type="transmembrane region" description="Helical" evidence="11">
    <location>
        <begin position="520"/>
        <end position="541"/>
    </location>
</feature>
<evidence type="ECO:0000313" key="13">
    <source>
        <dbReference type="Proteomes" id="UP000801492"/>
    </source>
</evidence>
<keyword evidence="6 11" id="KW-1133">Transmembrane helix</keyword>
<dbReference type="PROSITE" id="PS00610">
    <property type="entry name" value="NA_NEUROTRAN_SYMP_1"/>
    <property type="match status" value="1"/>
</dbReference>
<feature type="binding site" evidence="8">
    <location>
        <position position="362"/>
    </location>
    <ligand>
        <name>Na(+)</name>
        <dbReference type="ChEBI" id="CHEBI:29101"/>
        <label>1</label>
    </ligand>
</feature>
<evidence type="ECO:0000256" key="7">
    <source>
        <dbReference type="ARBA" id="ARBA00023136"/>
    </source>
</evidence>
<feature type="transmembrane region" description="Helical" evidence="11">
    <location>
        <begin position="599"/>
        <end position="625"/>
    </location>
</feature>
<evidence type="ECO:0000256" key="5">
    <source>
        <dbReference type="ARBA" id="ARBA00022847"/>
    </source>
</evidence>
<dbReference type="SUPFAM" id="SSF161070">
    <property type="entry name" value="SNF-like"/>
    <property type="match status" value="1"/>
</dbReference>
<feature type="transmembrane region" description="Helical" evidence="11">
    <location>
        <begin position="447"/>
        <end position="468"/>
    </location>
</feature>
<evidence type="ECO:0000256" key="9">
    <source>
        <dbReference type="PIRSR" id="PIRSR600175-2"/>
    </source>
</evidence>
<dbReference type="Pfam" id="PF00209">
    <property type="entry name" value="SNF"/>
    <property type="match status" value="1"/>
</dbReference>
<dbReference type="GO" id="GO:0089718">
    <property type="term" value="P:amino acid import across plasma membrane"/>
    <property type="evidence" value="ECO:0007669"/>
    <property type="project" value="TreeGrafter"/>
</dbReference>
<feature type="binding site" evidence="8">
    <location>
        <position position="86"/>
    </location>
    <ligand>
        <name>Na(+)</name>
        <dbReference type="ChEBI" id="CHEBI:29101"/>
        <label>1</label>
    </ligand>
</feature>
<evidence type="ECO:0000256" key="10">
    <source>
        <dbReference type="RuleBase" id="RU003732"/>
    </source>
</evidence>
<accession>A0A8K0DG34</accession>
<name>A0A8K0DG34_IGNLU</name>
<sequence length="674" mass="75355">MLVNLFRLFFKSQLQPFTHLVNDQYAVKNYGSIGAVKLLIGSNRFKALGSEATSDTKSDDVPERASWSKPIEFVLSCLGYAVGIGNVWRFPYLCYRNGGGAFLVAYLVMVVVMGMPIFLLELVIGQYSGMGPDQAFARIAPIFSGLGYCCIVVIFLVTIYYMVIIAWTVFYFFAAFDSDLGWGSCNNAFNTKGCYSALEDEKCGINDTYFNYTCVPVREVCREYGYYDKVNRTYCVDAEGNVEHISHIVGRILASQEYFNDYVLGVGDSTWESFGSLRWQLVLCLLLSWIIGYLCVIRGVKTSGKAVYFTALFPYVILTILVVRGVTLDGAWNGILVYITPKWEMLADAEVWGNAASQTFYSFGISCGSLITLASYNDFNNNCFKDALIVTAANIFTSIYAGLAIFAMLGFLANQMDLPVEEVATQGPGLAFVAYPEALLRIPLPQLWAALFFFMLFILGLGSQFAGIEAVSTTILDKWPYMRNHHSKVTLGICLTCFILAIPMCFDGGVYLFTLLEWNTASWAILLIGFAEVVSASWAYGCKRFLDNMKSMSMSLSKFSYWYWWTCWVILTPLSCLAVFAFQMIIYSAAVYEEYIFPIWADAIGILIGLATLAPMPVLLIYTCVTKEYSGCRWFRPTDEWGPQTSASDSIENLTDKCSSHCNNDPDFMISVNV</sequence>
<feature type="transmembrane region" description="Helical" evidence="11">
    <location>
        <begin position="312"/>
        <end position="339"/>
    </location>
</feature>
<feature type="binding site" evidence="8">
    <location>
        <position position="459"/>
    </location>
    <ligand>
        <name>Na(+)</name>
        <dbReference type="ChEBI" id="CHEBI:29101"/>
        <label>1</label>
    </ligand>
</feature>
<feature type="transmembrane region" description="Helical" evidence="11">
    <location>
        <begin position="388"/>
        <end position="413"/>
    </location>
</feature>
<feature type="transmembrane region" description="Helical" evidence="11">
    <location>
        <begin position="489"/>
        <end position="514"/>
    </location>
</feature>
<organism evidence="12 13">
    <name type="scientific">Ignelater luminosus</name>
    <name type="common">Cucubano</name>
    <name type="synonym">Pyrophorus luminosus</name>
    <dbReference type="NCBI Taxonomy" id="2038154"/>
    <lineage>
        <taxon>Eukaryota</taxon>
        <taxon>Metazoa</taxon>
        <taxon>Ecdysozoa</taxon>
        <taxon>Arthropoda</taxon>
        <taxon>Hexapoda</taxon>
        <taxon>Insecta</taxon>
        <taxon>Pterygota</taxon>
        <taxon>Neoptera</taxon>
        <taxon>Endopterygota</taxon>
        <taxon>Coleoptera</taxon>
        <taxon>Polyphaga</taxon>
        <taxon>Elateriformia</taxon>
        <taxon>Elateroidea</taxon>
        <taxon>Elateridae</taxon>
        <taxon>Agrypninae</taxon>
        <taxon>Pyrophorini</taxon>
        <taxon>Ignelater</taxon>
    </lineage>
</organism>
<evidence type="ECO:0000256" key="3">
    <source>
        <dbReference type="ARBA" id="ARBA00022448"/>
    </source>
</evidence>
<dbReference type="GO" id="GO:0046872">
    <property type="term" value="F:metal ion binding"/>
    <property type="evidence" value="ECO:0007669"/>
    <property type="project" value="UniProtKB-KW"/>
</dbReference>
<dbReference type="OrthoDB" id="6581954at2759"/>
<feature type="transmembrane region" description="Helical" evidence="11">
    <location>
        <begin position="103"/>
        <end position="124"/>
    </location>
</feature>
<feature type="transmembrane region" description="Helical" evidence="11">
    <location>
        <begin position="562"/>
        <end position="587"/>
    </location>
</feature>
<keyword evidence="13" id="KW-1185">Reference proteome</keyword>
<dbReference type="Proteomes" id="UP000801492">
    <property type="component" value="Unassembled WGS sequence"/>
</dbReference>
<comment type="caution">
    <text evidence="12">The sequence shown here is derived from an EMBL/GenBank/DDBJ whole genome shotgun (WGS) entry which is preliminary data.</text>
</comment>
<evidence type="ECO:0000256" key="11">
    <source>
        <dbReference type="SAM" id="Phobius"/>
    </source>
</evidence>